<evidence type="ECO:0000256" key="1">
    <source>
        <dbReference type="ARBA" id="ARBA00023015"/>
    </source>
</evidence>
<dbReference type="EMBL" id="BAAADD010000011">
    <property type="protein sequence ID" value="GAA0585282.1"/>
    <property type="molecule type" value="Genomic_DNA"/>
</dbReference>
<name>A0ABN1F8R3_9PROT</name>
<organism evidence="5 6">
    <name type="scientific">Rhizomicrobium electricum</name>
    <dbReference type="NCBI Taxonomy" id="480070"/>
    <lineage>
        <taxon>Bacteria</taxon>
        <taxon>Pseudomonadati</taxon>
        <taxon>Pseudomonadota</taxon>
        <taxon>Alphaproteobacteria</taxon>
        <taxon>Micropepsales</taxon>
        <taxon>Micropepsaceae</taxon>
        <taxon>Rhizomicrobium</taxon>
    </lineage>
</organism>
<dbReference type="SUPFAM" id="SSF53822">
    <property type="entry name" value="Periplasmic binding protein-like I"/>
    <property type="match status" value="1"/>
</dbReference>
<dbReference type="SUPFAM" id="SSF47413">
    <property type="entry name" value="lambda repressor-like DNA-binding domains"/>
    <property type="match status" value="1"/>
</dbReference>
<keyword evidence="1" id="KW-0805">Transcription regulation</keyword>
<dbReference type="GO" id="GO:0003677">
    <property type="term" value="F:DNA binding"/>
    <property type="evidence" value="ECO:0007669"/>
    <property type="project" value="UniProtKB-KW"/>
</dbReference>
<dbReference type="PANTHER" id="PTHR30146:SF153">
    <property type="entry name" value="LACTOSE OPERON REPRESSOR"/>
    <property type="match status" value="1"/>
</dbReference>
<sequence length="358" mass="37916">MANKVTRGSGKKRTSAATIYDVARRVGVSPMTVSRVVNGESNVREATRAAVQKAMRELQFRPNKAARSLAGATEIRIGLIYNNPSVAYFTEFLMGALEGAGHNGAQLVVDKSKIGDPAAALTAVHTLVKGGINGLILTAPMSESAELIAELKGLGIAIVGIATGSFTGDITCVGIDDFRASYDMTKYLIGLGHKRIGFIKGHPSHSSSRLRFAGFEAAIRDAGAKVEKPRVAQGYYSYRSGMMAAEELLSGKTLPTAIFASNDDMASGVMSVAHRKGLDVPKDLSVVGIDDTSASSLWPALTTVRQPIFDIASTAVEGLTQTLNDLRAGRVSECHNTVFPHVLVERESAAPPRDAQKS</sequence>
<dbReference type="Proteomes" id="UP001499951">
    <property type="component" value="Unassembled WGS sequence"/>
</dbReference>
<evidence type="ECO:0000313" key="5">
    <source>
        <dbReference type="EMBL" id="GAA0585282.1"/>
    </source>
</evidence>
<proteinExistence type="predicted"/>
<evidence type="ECO:0000313" key="6">
    <source>
        <dbReference type="Proteomes" id="UP001499951"/>
    </source>
</evidence>
<dbReference type="InterPro" id="IPR028082">
    <property type="entry name" value="Peripla_BP_I"/>
</dbReference>
<keyword evidence="3" id="KW-0804">Transcription</keyword>
<reference evidence="5 6" key="1">
    <citation type="journal article" date="2019" name="Int. J. Syst. Evol. Microbiol.">
        <title>The Global Catalogue of Microorganisms (GCM) 10K type strain sequencing project: providing services to taxonomists for standard genome sequencing and annotation.</title>
        <authorList>
            <consortium name="The Broad Institute Genomics Platform"/>
            <consortium name="The Broad Institute Genome Sequencing Center for Infectious Disease"/>
            <person name="Wu L."/>
            <person name="Ma J."/>
        </authorList>
    </citation>
    <scope>NUCLEOTIDE SEQUENCE [LARGE SCALE GENOMIC DNA]</scope>
    <source>
        <strain evidence="5 6">JCM 15089</strain>
    </source>
</reference>
<evidence type="ECO:0000259" key="4">
    <source>
        <dbReference type="PROSITE" id="PS50932"/>
    </source>
</evidence>
<dbReference type="Gene3D" id="3.40.50.2300">
    <property type="match status" value="2"/>
</dbReference>
<dbReference type="InterPro" id="IPR010982">
    <property type="entry name" value="Lambda_DNA-bd_dom_sf"/>
</dbReference>
<accession>A0ABN1F8R3</accession>
<dbReference type="PROSITE" id="PS00356">
    <property type="entry name" value="HTH_LACI_1"/>
    <property type="match status" value="1"/>
</dbReference>
<dbReference type="CDD" id="cd01545">
    <property type="entry name" value="PBP1_SalR"/>
    <property type="match status" value="1"/>
</dbReference>
<dbReference type="PANTHER" id="PTHR30146">
    <property type="entry name" value="LACI-RELATED TRANSCRIPTIONAL REPRESSOR"/>
    <property type="match status" value="1"/>
</dbReference>
<dbReference type="Pfam" id="PF13377">
    <property type="entry name" value="Peripla_BP_3"/>
    <property type="match status" value="1"/>
</dbReference>
<protein>
    <submittedName>
        <fullName evidence="5">LacI family DNA-binding transcriptional regulator</fullName>
    </submittedName>
</protein>
<evidence type="ECO:0000256" key="2">
    <source>
        <dbReference type="ARBA" id="ARBA00023125"/>
    </source>
</evidence>
<dbReference type="InterPro" id="IPR000843">
    <property type="entry name" value="HTH_LacI"/>
</dbReference>
<dbReference type="InterPro" id="IPR046335">
    <property type="entry name" value="LacI/GalR-like_sensor"/>
</dbReference>
<dbReference type="PROSITE" id="PS50932">
    <property type="entry name" value="HTH_LACI_2"/>
    <property type="match status" value="1"/>
</dbReference>
<feature type="domain" description="HTH lacI-type" evidence="4">
    <location>
        <begin position="17"/>
        <end position="71"/>
    </location>
</feature>
<dbReference type="Pfam" id="PF00356">
    <property type="entry name" value="LacI"/>
    <property type="match status" value="1"/>
</dbReference>
<dbReference type="SMART" id="SM00354">
    <property type="entry name" value="HTH_LACI"/>
    <property type="match status" value="1"/>
</dbReference>
<comment type="caution">
    <text evidence="5">The sequence shown here is derived from an EMBL/GenBank/DDBJ whole genome shotgun (WGS) entry which is preliminary data.</text>
</comment>
<dbReference type="PRINTS" id="PR00036">
    <property type="entry name" value="HTHLACI"/>
</dbReference>
<dbReference type="CDD" id="cd01392">
    <property type="entry name" value="HTH_LacI"/>
    <property type="match status" value="1"/>
</dbReference>
<dbReference type="RefSeq" id="WP_166929280.1">
    <property type="nucleotide sequence ID" value="NZ_BAAADD010000011.1"/>
</dbReference>
<keyword evidence="2 5" id="KW-0238">DNA-binding</keyword>
<evidence type="ECO:0000256" key="3">
    <source>
        <dbReference type="ARBA" id="ARBA00023163"/>
    </source>
</evidence>
<gene>
    <name evidence="5" type="ORF">GCM10008942_37750</name>
</gene>
<dbReference type="Gene3D" id="1.10.260.40">
    <property type="entry name" value="lambda repressor-like DNA-binding domains"/>
    <property type="match status" value="1"/>
</dbReference>
<keyword evidence="6" id="KW-1185">Reference proteome</keyword>